<gene>
    <name evidence="1" type="ORF">K0O23_02935</name>
</gene>
<dbReference type="EMBL" id="JAHYXK010000002">
    <property type="protein sequence ID" value="MBW7466007.1"/>
    <property type="molecule type" value="Genomic_DNA"/>
</dbReference>
<accession>A0ABS7CQ81</accession>
<organism evidence="1 2">
    <name type="scientific">Pontibacter aydingkolensis</name>
    <dbReference type="NCBI Taxonomy" id="1911536"/>
    <lineage>
        <taxon>Bacteria</taxon>
        <taxon>Pseudomonadati</taxon>
        <taxon>Bacteroidota</taxon>
        <taxon>Cytophagia</taxon>
        <taxon>Cytophagales</taxon>
        <taxon>Hymenobacteraceae</taxon>
        <taxon>Pontibacter</taxon>
    </lineage>
</organism>
<evidence type="ECO:0000313" key="2">
    <source>
        <dbReference type="Proteomes" id="UP000813018"/>
    </source>
</evidence>
<comment type="caution">
    <text evidence="1">The sequence shown here is derived from an EMBL/GenBank/DDBJ whole genome shotgun (WGS) entry which is preliminary data.</text>
</comment>
<keyword evidence="2" id="KW-1185">Reference proteome</keyword>
<reference evidence="1 2" key="1">
    <citation type="journal article" date="2016" name="Int. J. Syst. Evol. Microbiol.">
        <title>Pontibacter aydingkolensis sp. nov., isolated from soil of a salt lake.</title>
        <authorList>
            <person name="Osman G."/>
            <person name="Zhang T."/>
            <person name="Lou K."/>
            <person name="Gao Y."/>
            <person name="Chang W."/>
            <person name="Lin Q."/>
            <person name="Yang H.M."/>
            <person name="Huo X.D."/>
            <person name="Wang N."/>
        </authorList>
    </citation>
    <scope>NUCLEOTIDE SEQUENCE [LARGE SCALE GENOMIC DNA]</scope>
    <source>
        <strain evidence="1 2">KACC 19255</strain>
    </source>
</reference>
<name>A0ABS7CQ81_9BACT</name>
<protein>
    <submittedName>
        <fullName evidence="1">Uncharacterized protein</fullName>
    </submittedName>
</protein>
<proteinExistence type="predicted"/>
<evidence type="ECO:0000313" key="1">
    <source>
        <dbReference type="EMBL" id="MBW7466007.1"/>
    </source>
</evidence>
<dbReference type="Proteomes" id="UP000813018">
    <property type="component" value="Unassembled WGS sequence"/>
</dbReference>
<sequence>MKLLSTDKEILEKLFNHDSHSSSSFSLNGKVYFLKLFSIYWPSVGYRIFEYNSHEFLLLKLIESKNEIIELQGLYSLDYQEVKDIKKNALLNF</sequence>
<dbReference type="RefSeq" id="WP_219875899.1">
    <property type="nucleotide sequence ID" value="NZ_JAHYXK010000002.1"/>
</dbReference>